<accession>A0A0A9E7T9</accession>
<dbReference type="AlphaFoldDB" id="A0A0A9E7T9"/>
<evidence type="ECO:0000313" key="2">
    <source>
        <dbReference type="EMBL" id="JAD96101.1"/>
    </source>
</evidence>
<dbReference type="EMBL" id="GBRH01201794">
    <property type="protein sequence ID" value="JAD96101.1"/>
    <property type="molecule type" value="Transcribed_RNA"/>
</dbReference>
<reference evidence="2" key="2">
    <citation type="journal article" date="2015" name="Data Brief">
        <title>Shoot transcriptome of the giant reed, Arundo donax.</title>
        <authorList>
            <person name="Barrero R.A."/>
            <person name="Guerrero F.D."/>
            <person name="Moolhuijzen P."/>
            <person name="Goolsby J.A."/>
            <person name="Tidwell J."/>
            <person name="Bellgard S.E."/>
            <person name="Bellgard M.I."/>
        </authorList>
    </citation>
    <scope>NUCLEOTIDE SEQUENCE</scope>
    <source>
        <tissue evidence="2">Shoot tissue taken approximately 20 cm above the soil surface</tissue>
    </source>
</reference>
<feature type="region of interest" description="Disordered" evidence="1">
    <location>
        <begin position="14"/>
        <end position="40"/>
    </location>
</feature>
<reference evidence="2" key="1">
    <citation type="submission" date="2014-09" db="EMBL/GenBank/DDBJ databases">
        <authorList>
            <person name="Magalhaes I.L.F."/>
            <person name="Oliveira U."/>
            <person name="Santos F.R."/>
            <person name="Vidigal T.H.D.A."/>
            <person name="Brescovit A.D."/>
            <person name="Santos A.J."/>
        </authorList>
    </citation>
    <scope>NUCLEOTIDE SEQUENCE</scope>
    <source>
        <tissue evidence="2">Shoot tissue taken approximately 20 cm above the soil surface</tissue>
    </source>
</reference>
<name>A0A0A9E7T9_ARUDO</name>
<organism evidence="2">
    <name type="scientific">Arundo donax</name>
    <name type="common">Giant reed</name>
    <name type="synonym">Donax arundinaceus</name>
    <dbReference type="NCBI Taxonomy" id="35708"/>
    <lineage>
        <taxon>Eukaryota</taxon>
        <taxon>Viridiplantae</taxon>
        <taxon>Streptophyta</taxon>
        <taxon>Embryophyta</taxon>
        <taxon>Tracheophyta</taxon>
        <taxon>Spermatophyta</taxon>
        <taxon>Magnoliopsida</taxon>
        <taxon>Liliopsida</taxon>
        <taxon>Poales</taxon>
        <taxon>Poaceae</taxon>
        <taxon>PACMAD clade</taxon>
        <taxon>Arundinoideae</taxon>
        <taxon>Arundineae</taxon>
        <taxon>Arundo</taxon>
    </lineage>
</organism>
<protein>
    <submittedName>
        <fullName evidence="2">Uncharacterized protein</fullName>
    </submittedName>
</protein>
<proteinExistence type="predicted"/>
<sequence>MTPRRCWSGCTASCPRRRGRSSGGSGRSSARAVAGRRRRRRRRWWRWSRTTPSSVTCYPSGERAFVQHGLGPGVLFSVASVQYKMAMLSGVKL</sequence>
<evidence type="ECO:0000256" key="1">
    <source>
        <dbReference type="SAM" id="MobiDB-lite"/>
    </source>
</evidence>